<dbReference type="Proteomes" id="UP001628078">
    <property type="component" value="Unassembled WGS sequence"/>
</dbReference>
<dbReference type="InterPro" id="IPR010994">
    <property type="entry name" value="RuvA_2-like"/>
</dbReference>
<evidence type="ECO:0000313" key="5">
    <source>
        <dbReference type="Proteomes" id="UP001628078"/>
    </source>
</evidence>
<dbReference type="Gene3D" id="3.10.560.10">
    <property type="entry name" value="Outer membrane lipoprotein wza domain like"/>
    <property type="match status" value="1"/>
</dbReference>
<dbReference type="SMART" id="SM00278">
    <property type="entry name" value="HhH1"/>
    <property type="match status" value="2"/>
</dbReference>
<evidence type="ECO:0000256" key="1">
    <source>
        <dbReference type="SAM" id="MobiDB-lite"/>
    </source>
</evidence>
<evidence type="ECO:0000259" key="3">
    <source>
        <dbReference type="SMART" id="SM00278"/>
    </source>
</evidence>
<dbReference type="NCBIfam" id="TIGR00426">
    <property type="entry name" value="competence protein ComEA helix-hairpin-helix repeat region"/>
    <property type="match status" value="1"/>
</dbReference>
<name>A0ABQ5JM25_9LACO</name>
<gene>
    <name evidence="4" type="primary">comEA</name>
    <name evidence="4" type="ORF">JCM31185_04740</name>
</gene>
<accession>A0ABQ5JM25</accession>
<dbReference type="Gene3D" id="1.10.150.280">
    <property type="entry name" value="AF1531-like domain"/>
    <property type="match status" value="1"/>
</dbReference>
<dbReference type="Pfam" id="PF10531">
    <property type="entry name" value="SLBB"/>
    <property type="match status" value="1"/>
</dbReference>
<dbReference type="InterPro" id="IPR051675">
    <property type="entry name" value="Endo/Exo/Phosphatase_dom_1"/>
</dbReference>
<protein>
    <submittedName>
        <fullName evidence="4">Competence protein ComE</fullName>
    </submittedName>
</protein>
<organism evidence="4 5">
    <name type="scientific">Furfurilactobacillus curtus</name>
    <dbReference type="NCBI Taxonomy" id="1746200"/>
    <lineage>
        <taxon>Bacteria</taxon>
        <taxon>Bacillati</taxon>
        <taxon>Bacillota</taxon>
        <taxon>Bacilli</taxon>
        <taxon>Lactobacillales</taxon>
        <taxon>Lactobacillaceae</taxon>
        <taxon>Furfurilactobacillus</taxon>
    </lineage>
</organism>
<sequence>MDWIGAVREARQEHRKWLLSGLSVLLIASIIGTLVVTRMMSNSGHRESGSLSMSRTAATSSVLETATSSPMTTGGSSKVSTNASKLMTVEVKGAVNHPGVYQLSRKLHVVNAINRAGGLRNDAESRELNQALQLRDQMVIYVPGKGEQVPAELKLPAIGQTNADHVADSDVESGQERSEQASEGSGGTIPLNNATKQQLTSLTGVGDKKAQKIIDYRTAHGGFKTLDELKQVPGFGDKTLQNLKPHLRLS</sequence>
<dbReference type="InterPro" id="IPR019554">
    <property type="entry name" value="Soluble_ligand-bd"/>
</dbReference>
<keyword evidence="2" id="KW-0812">Transmembrane</keyword>
<dbReference type="EMBL" id="BQXO01000001">
    <property type="protein sequence ID" value="GKT05185.1"/>
    <property type="molecule type" value="Genomic_DNA"/>
</dbReference>
<dbReference type="Pfam" id="PF12836">
    <property type="entry name" value="HHH_3"/>
    <property type="match status" value="1"/>
</dbReference>
<proteinExistence type="predicted"/>
<evidence type="ECO:0000256" key="2">
    <source>
        <dbReference type="SAM" id="Phobius"/>
    </source>
</evidence>
<dbReference type="RefSeq" id="WP_407882438.1">
    <property type="nucleotide sequence ID" value="NZ_BQXO01000001.1"/>
</dbReference>
<dbReference type="InterPro" id="IPR004509">
    <property type="entry name" value="Competence_ComEA_HhH"/>
</dbReference>
<keyword evidence="2" id="KW-1133">Transmembrane helix</keyword>
<dbReference type="SUPFAM" id="SSF47781">
    <property type="entry name" value="RuvA domain 2-like"/>
    <property type="match status" value="1"/>
</dbReference>
<feature type="region of interest" description="Disordered" evidence="1">
    <location>
        <begin position="166"/>
        <end position="195"/>
    </location>
</feature>
<dbReference type="PANTHER" id="PTHR21180:SF32">
    <property type="entry name" value="ENDONUCLEASE_EXONUCLEASE_PHOSPHATASE FAMILY DOMAIN-CONTAINING PROTEIN 1"/>
    <property type="match status" value="1"/>
</dbReference>
<keyword evidence="5" id="KW-1185">Reference proteome</keyword>
<reference evidence="4 5" key="1">
    <citation type="submission" date="2022-03" db="EMBL/GenBank/DDBJ databases">
        <title>Draft genome sequence of Furfurilactobacillus curtus JCM 31185.</title>
        <authorList>
            <person name="Suzuki S."/>
            <person name="Endo A."/>
            <person name="Kajikawa A."/>
        </authorList>
    </citation>
    <scope>NUCLEOTIDE SEQUENCE [LARGE SCALE GENOMIC DNA]</scope>
    <source>
        <strain evidence="4 5">JCM 31185</strain>
    </source>
</reference>
<dbReference type="InterPro" id="IPR003583">
    <property type="entry name" value="Hlx-hairpin-Hlx_DNA-bd_motif"/>
</dbReference>
<feature type="region of interest" description="Disordered" evidence="1">
    <location>
        <begin position="43"/>
        <end position="79"/>
    </location>
</feature>
<comment type="caution">
    <text evidence="4">The sequence shown here is derived from an EMBL/GenBank/DDBJ whole genome shotgun (WGS) entry which is preliminary data.</text>
</comment>
<dbReference type="PANTHER" id="PTHR21180">
    <property type="entry name" value="ENDONUCLEASE/EXONUCLEASE/PHOSPHATASE FAMILY DOMAIN-CONTAINING PROTEIN 1"/>
    <property type="match status" value="1"/>
</dbReference>
<evidence type="ECO:0000313" key="4">
    <source>
        <dbReference type="EMBL" id="GKT05185.1"/>
    </source>
</evidence>
<feature type="domain" description="Helix-hairpin-helix DNA-binding motif class 1" evidence="3">
    <location>
        <begin position="197"/>
        <end position="216"/>
    </location>
</feature>
<keyword evidence="2" id="KW-0472">Membrane</keyword>
<feature type="domain" description="Helix-hairpin-helix DNA-binding motif class 1" evidence="3">
    <location>
        <begin position="227"/>
        <end position="246"/>
    </location>
</feature>
<feature type="transmembrane region" description="Helical" evidence="2">
    <location>
        <begin position="17"/>
        <end position="36"/>
    </location>
</feature>